<dbReference type="GO" id="GO:0047355">
    <property type="term" value="F:CDP-glycerol glycerophosphotransferase activity"/>
    <property type="evidence" value="ECO:0007669"/>
    <property type="project" value="InterPro"/>
</dbReference>
<reference evidence="1 2" key="1">
    <citation type="submission" date="2020-04" db="EMBL/GenBank/DDBJ databases">
        <title>Azohydromonas sp. isolated from soil.</title>
        <authorList>
            <person name="Dahal R.H."/>
        </authorList>
    </citation>
    <scope>NUCLEOTIDE SEQUENCE [LARGE SCALE GENOMIC DNA]</scope>
    <source>
        <strain evidence="1 2">G-1-1-14</strain>
    </source>
</reference>
<dbReference type="GO" id="GO:0016020">
    <property type="term" value="C:membrane"/>
    <property type="evidence" value="ECO:0007669"/>
    <property type="project" value="InterPro"/>
</dbReference>
<evidence type="ECO:0008006" key="3">
    <source>
        <dbReference type="Google" id="ProtNLM"/>
    </source>
</evidence>
<keyword evidence="2" id="KW-1185">Reference proteome</keyword>
<gene>
    <name evidence="1" type="ORF">HHL10_13985</name>
</gene>
<protein>
    <recommendedName>
        <fullName evidence="3">CDP-Glycerol:Poly(Glycerophosphate) glycerophosphotransferase</fullName>
    </recommendedName>
</protein>
<proteinExistence type="predicted"/>
<dbReference type="Proteomes" id="UP000574067">
    <property type="component" value="Unassembled WGS sequence"/>
</dbReference>
<dbReference type="AlphaFoldDB" id="A0A848F7L0"/>
<evidence type="ECO:0000313" key="1">
    <source>
        <dbReference type="EMBL" id="NML16087.1"/>
    </source>
</evidence>
<organism evidence="1 2">
    <name type="scientific">Azohydromonas caseinilytica</name>
    <dbReference type="NCBI Taxonomy" id="2728836"/>
    <lineage>
        <taxon>Bacteria</taxon>
        <taxon>Pseudomonadati</taxon>
        <taxon>Pseudomonadota</taxon>
        <taxon>Betaproteobacteria</taxon>
        <taxon>Burkholderiales</taxon>
        <taxon>Sphaerotilaceae</taxon>
        <taxon>Azohydromonas</taxon>
    </lineage>
</organism>
<dbReference type="RefSeq" id="WP_169160983.1">
    <property type="nucleotide sequence ID" value="NZ_JABBFW010000008.1"/>
</dbReference>
<accession>A0A848F7L0</accession>
<comment type="caution">
    <text evidence="1">The sequence shown here is derived from an EMBL/GenBank/DDBJ whole genome shotgun (WGS) entry which is preliminary data.</text>
</comment>
<dbReference type="InterPro" id="IPR007554">
    <property type="entry name" value="Glycerophosphate_synth"/>
</dbReference>
<dbReference type="Gene3D" id="3.40.50.12580">
    <property type="match status" value="1"/>
</dbReference>
<dbReference type="Pfam" id="PF04464">
    <property type="entry name" value="Glyphos_transf"/>
    <property type="match status" value="1"/>
</dbReference>
<evidence type="ECO:0000313" key="2">
    <source>
        <dbReference type="Proteomes" id="UP000574067"/>
    </source>
</evidence>
<dbReference type="InterPro" id="IPR043148">
    <property type="entry name" value="TagF_C"/>
</dbReference>
<dbReference type="EMBL" id="JABBFW010000008">
    <property type="protein sequence ID" value="NML16087.1"/>
    <property type="molecule type" value="Genomic_DNA"/>
</dbReference>
<name>A0A848F7L0_9BURK</name>
<sequence>MFDLHLQALLAETGLALLVPGGDLPPQLLYLDPGTGSLLFSVIVGIASTAYFVAKDLLYRAGTRVRMLLSPRSGAALRAAQREEHPVVFYSEGRQYRSTFGPLLQQMQRRGLPCLYLSSDAEDPLLALGQGGQYPQLRTEHIGHGHMAWARLRTLRARVVCMTTPGLDVLQIRRSPHVRHYMHIVHSPTDKSFNRPYSFDFFDSVLINGPHQERVIRCLEELRGRRRKELFSEGCVYYDSLVPRYAAASEVAALAKGGAPQRVPRVLLAPTWGKNGLLTRYGSPLIRAIAEAGLELVIRPHPQSARSEAELLARLQRECAALPNCCWDFNADPVEAMAMSDILVSDISGIVFDYAFLTGRPVLTMDFSVDKRGFEAMDLPFEPWELSSLELIGRRIGLDDVPALPKIIREETTSPVRATQIRLLRDTHVLNFGHASEAAVERIAQLAGLDAQAQPLEAAPGAGLALATALSA</sequence>